<dbReference type="GO" id="GO:0006189">
    <property type="term" value="P:'de novo' IMP biosynthetic process"/>
    <property type="evidence" value="ECO:0007669"/>
    <property type="project" value="UniProtKB-UniRule"/>
</dbReference>
<dbReference type="InterPro" id="IPR020562">
    <property type="entry name" value="PRibGlycinamide_synth_N"/>
</dbReference>
<dbReference type="PANTHER" id="PTHR43472">
    <property type="entry name" value="PHOSPHORIBOSYLAMINE--GLYCINE LIGASE"/>
    <property type="match status" value="1"/>
</dbReference>
<evidence type="ECO:0000256" key="6">
    <source>
        <dbReference type="ARBA" id="ARBA00022840"/>
    </source>
</evidence>
<dbReference type="GO" id="GO:0004637">
    <property type="term" value="F:phosphoribosylamine-glycine ligase activity"/>
    <property type="evidence" value="ECO:0007669"/>
    <property type="project" value="UniProtKB-UniRule"/>
</dbReference>
<comment type="caution">
    <text evidence="13">The sequence shown here is derived from an EMBL/GenBank/DDBJ whole genome shotgun (WGS) entry which is preliminary data.</text>
</comment>
<dbReference type="InterPro" id="IPR020560">
    <property type="entry name" value="PRibGlycinamide_synth_C-dom"/>
</dbReference>
<evidence type="ECO:0000256" key="1">
    <source>
        <dbReference type="ARBA" id="ARBA00005174"/>
    </source>
</evidence>
<keyword evidence="5 10" id="KW-0658">Purine biosynthesis</keyword>
<dbReference type="Gene3D" id="3.90.600.10">
    <property type="entry name" value="Phosphoribosylglycinamide synthetase, C-terminal domain"/>
    <property type="match status" value="1"/>
</dbReference>
<dbReference type="NCBIfam" id="TIGR00877">
    <property type="entry name" value="purD"/>
    <property type="match status" value="1"/>
</dbReference>
<evidence type="ECO:0000256" key="3">
    <source>
        <dbReference type="ARBA" id="ARBA00022598"/>
    </source>
</evidence>
<dbReference type="SUPFAM" id="SSF52440">
    <property type="entry name" value="PreATP-grasp domain"/>
    <property type="match status" value="1"/>
</dbReference>
<comment type="similarity">
    <text evidence="7 10">Belongs to the GARS family.</text>
</comment>
<dbReference type="Pfam" id="PF02843">
    <property type="entry name" value="GARS_C"/>
    <property type="match status" value="1"/>
</dbReference>
<dbReference type="AlphaFoldDB" id="A0A2T0WL62"/>
<evidence type="ECO:0000256" key="9">
    <source>
        <dbReference type="ARBA" id="ARBA00042864"/>
    </source>
</evidence>
<dbReference type="SUPFAM" id="SSF56059">
    <property type="entry name" value="Glutathione synthetase ATP-binding domain-like"/>
    <property type="match status" value="1"/>
</dbReference>
<dbReference type="Pfam" id="PF02844">
    <property type="entry name" value="GARS_N"/>
    <property type="match status" value="1"/>
</dbReference>
<dbReference type="Proteomes" id="UP000238157">
    <property type="component" value="Unassembled WGS sequence"/>
</dbReference>
<feature type="domain" description="ATP-grasp" evidence="12">
    <location>
        <begin position="111"/>
        <end position="319"/>
    </location>
</feature>
<dbReference type="PROSITE" id="PS50975">
    <property type="entry name" value="ATP_GRASP"/>
    <property type="match status" value="1"/>
</dbReference>
<keyword evidence="4 11" id="KW-0547">Nucleotide-binding</keyword>
<sequence>MNILLLGSGGREHAFAWKIVDSPKCNKLFVAPGNAGTSQIAENVDISPNDFEKLSSFVLEKNISLVVVGPEEPLVKGIVDYFEGNEKVSHIPVIGPSQKGAHLEGSKDFSKKFMEKHGVPTAASKTFTKETLNEGLQYLNTQSLPIVLKADGLAAGKGVLICQTIEEAQKSLKEMLVDNKFGEASSKVVIEQYLDGIELSVFVATDGLSYRILPEAKDYKRIGENDQGLNTGGMGAVSPVPFADTEFLSKVEERVVKPTINGLNAEGIKYTGFLFIGLMNIQGEPFVIEYNVRMGDPETQAVLPRIKSDFLDMLVHMGEKTLGNYTLDIHPFAATTVVLVAGGYPESYKKGDRIEGLEIANAEENSILFHAGTKLGEENSVLTNGGRVMAVTGTGEEVGTALENAYNTVSKVCWKDLYFRKDIGQDILKLLK</sequence>
<dbReference type="InterPro" id="IPR016185">
    <property type="entry name" value="PreATP-grasp_dom_sf"/>
</dbReference>
<gene>
    <name evidence="10" type="primary">purD</name>
    <name evidence="13" type="ORF">CLW00_10667</name>
</gene>
<dbReference type="InterPro" id="IPR020561">
    <property type="entry name" value="PRibGlycinamid_synth_ATP-grasp"/>
</dbReference>
<dbReference type="GO" id="GO:0009113">
    <property type="term" value="P:purine nucleobase biosynthetic process"/>
    <property type="evidence" value="ECO:0007669"/>
    <property type="project" value="InterPro"/>
</dbReference>
<dbReference type="FunFam" id="3.90.600.10:FF:000001">
    <property type="entry name" value="Trifunctional purine biosynthetic protein adenosine-3"/>
    <property type="match status" value="1"/>
</dbReference>
<dbReference type="PANTHER" id="PTHR43472:SF1">
    <property type="entry name" value="PHOSPHORIBOSYLAMINE--GLYCINE LIGASE, CHLOROPLASTIC"/>
    <property type="match status" value="1"/>
</dbReference>
<dbReference type="Gene3D" id="3.30.1490.20">
    <property type="entry name" value="ATP-grasp fold, A domain"/>
    <property type="match status" value="1"/>
</dbReference>
<dbReference type="Gene3D" id="3.30.470.20">
    <property type="entry name" value="ATP-grasp fold, B domain"/>
    <property type="match status" value="1"/>
</dbReference>
<dbReference type="InterPro" id="IPR011761">
    <property type="entry name" value="ATP-grasp"/>
</dbReference>
<dbReference type="Pfam" id="PF01071">
    <property type="entry name" value="GARS_A"/>
    <property type="match status" value="1"/>
</dbReference>
<evidence type="ECO:0000313" key="14">
    <source>
        <dbReference type="Proteomes" id="UP000238157"/>
    </source>
</evidence>
<dbReference type="EMBL" id="PVTR01000006">
    <property type="protein sequence ID" value="PRY87448.1"/>
    <property type="molecule type" value="Genomic_DNA"/>
</dbReference>
<dbReference type="UniPathway" id="UPA00074">
    <property type="reaction ID" value="UER00125"/>
</dbReference>
<protein>
    <recommendedName>
        <fullName evidence="2 10">Phosphoribosylamine--glycine ligase</fullName>
        <ecNumber evidence="2 10">6.3.4.13</ecNumber>
    </recommendedName>
    <alternativeName>
        <fullName evidence="10">GARS</fullName>
    </alternativeName>
    <alternativeName>
        <fullName evidence="8 10">Glycinamide ribonucleotide synthetase</fullName>
    </alternativeName>
    <alternativeName>
        <fullName evidence="9 10">Phosphoribosylglycinamide synthetase</fullName>
    </alternativeName>
</protein>
<comment type="pathway">
    <text evidence="1 10">Purine metabolism; IMP biosynthesis via de novo pathway; N(1)-(5-phospho-D-ribosyl)glycinamide from 5-phospho-alpha-D-ribose 1-diphosphate: step 2/2.</text>
</comment>
<evidence type="ECO:0000256" key="11">
    <source>
        <dbReference type="PROSITE-ProRule" id="PRU00409"/>
    </source>
</evidence>
<dbReference type="SMART" id="SM01209">
    <property type="entry name" value="GARS_A"/>
    <property type="match status" value="1"/>
</dbReference>
<keyword evidence="14" id="KW-1185">Reference proteome</keyword>
<evidence type="ECO:0000256" key="7">
    <source>
        <dbReference type="ARBA" id="ARBA00038345"/>
    </source>
</evidence>
<keyword evidence="6 11" id="KW-0067">ATP-binding</keyword>
<evidence type="ECO:0000256" key="4">
    <source>
        <dbReference type="ARBA" id="ARBA00022741"/>
    </source>
</evidence>
<keyword evidence="3 10" id="KW-0436">Ligase</keyword>
<comment type="catalytic activity">
    <reaction evidence="10">
        <text>5-phospho-beta-D-ribosylamine + glycine + ATP = N(1)-(5-phospho-beta-D-ribosyl)glycinamide + ADP + phosphate + H(+)</text>
        <dbReference type="Rhea" id="RHEA:17453"/>
        <dbReference type="ChEBI" id="CHEBI:15378"/>
        <dbReference type="ChEBI" id="CHEBI:30616"/>
        <dbReference type="ChEBI" id="CHEBI:43474"/>
        <dbReference type="ChEBI" id="CHEBI:57305"/>
        <dbReference type="ChEBI" id="CHEBI:58681"/>
        <dbReference type="ChEBI" id="CHEBI:143788"/>
        <dbReference type="ChEBI" id="CHEBI:456216"/>
        <dbReference type="EC" id="6.3.4.13"/>
    </reaction>
</comment>
<reference evidence="13 14" key="1">
    <citation type="submission" date="2018-03" db="EMBL/GenBank/DDBJ databases">
        <title>Genomic Encyclopedia of Archaeal and Bacterial Type Strains, Phase II (KMG-II): from individual species to whole genera.</title>
        <authorList>
            <person name="Goeker M."/>
        </authorList>
    </citation>
    <scope>NUCLEOTIDE SEQUENCE [LARGE SCALE GENOMIC DNA]</scope>
    <source>
        <strain evidence="13 14">DSM 27929</strain>
    </source>
</reference>
<dbReference type="Gene3D" id="3.40.50.20">
    <property type="match status" value="1"/>
</dbReference>
<dbReference type="OrthoDB" id="9807240at2"/>
<evidence type="ECO:0000256" key="5">
    <source>
        <dbReference type="ARBA" id="ARBA00022755"/>
    </source>
</evidence>
<dbReference type="GO" id="GO:0046872">
    <property type="term" value="F:metal ion binding"/>
    <property type="evidence" value="ECO:0007669"/>
    <property type="project" value="InterPro"/>
</dbReference>
<proteinExistence type="inferred from homology"/>
<dbReference type="SMART" id="SM01210">
    <property type="entry name" value="GARS_C"/>
    <property type="match status" value="1"/>
</dbReference>
<evidence type="ECO:0000256" key="2">
    <source>
        <dbReference type="ARBA" id="ARBA00013255"/>
    </source>
</evidence>
<evidence type="ECO:0000256" key="8">
    <source>
        <dbReference type="ARBA" id="ARBA00042242"/>
    </source>
</evidence>
<dbReference type="RefSeq" id="WP_106133743.1">
    <property type="nucleotide sequence ID" value="NZ_PVTR01000006.1"/>
</dbReference>
<evidence type="ECO:0000256" key="10">
    <source>
        <dbReference type="HAMAP-Rule" id="MF_00138"/>
    </source>
</evidence>
<name>A0A2T0WL62_9BACT</name>
<evidence type="ECO:0000313" key="13">
    <source>
        <dbReference type="EMBL" id="PRY87448.1"/>
    </source>
</evidence>
<dbReference type="SUPFAM" id="SSF51246">
    <property type="entry name" value="Rudiment single hybrid motif"/>
    <property type="match status" value="1"/>
</dbReference>
<dbReference type="InterPro" id="IPR011054">
    <property type="entry name" value="Rudment_hybrid_motif"/>
</dbReference>
<accession>A0A2T0WL62</accession>
<organism evidence="13 14">
    <name type="scientific">Mongoliibacter ruber</name>
    <dbReference type="NCBI Taxonomy" id="1750599"/>
    <lineage>
        <taxon>Bacteria</taxon>
        <taxon>Pseudomonadati</taxon>
        <taxon>Bacteroidota</taxon>
        <taxon>Cytophagia</taxon>
        <taxon>Cytophagales</taxon>
        <taxon>Cyclobacteriaceae</taxon>
        <taxon>Mongoliibacter</taxon>
    </lineage>
</organism>
<dbReference type="InterPro" id="IPR000115">
    <property type="entry name" value="PRibGlycinamide_synth"/>
</dbReference>
<dbReference type="EC" id="6.3.4.13" evidence="2 10"/>
<dbReference type="InterPro" id="IPR013815">
    <property type="entry name" value="ATP_grasp_subdomain_1"/>
</dbReference>
<dbReference type="InterPro" id="IPR037123">
    <property type="entry name" value="PRibGlycinamide_synth_C_sf"/>
</dbReference>
<evidence type="ECO:0000259" key="12">
    <source>
        <dbReference type="PROSITE" id="PS50975"/>
    </source>
</evidence>
<dbReference type="GO" id="GO:0005524">
    <property type="term" value="F:ATP binding"/>
    <property type="evidence" value="ECO:0007669"/>
    <property type="project" value="UniProtKB-UniRule"/>
</dbReference>
<dbReference type="HAMAP" id="MF_00138">
    <property type="entry name" value="GARS"/>
    <property type="match status" value="1"/>
</dbReference>